<dbReference type="AlphaFoldDB" id="A0A396SFY7"/>
<feature type="domain" description="SLH" evidence="4">
    <location>
        <begin position="91"/>
        <end position="145"/>
    </location>
</feature>
<dbReference type="EMBL" id="QWEI01000001">
    <property type="protein sequence ID" value="RHW39962.1"/>
    <property type="molecule type" value="Genomic_DNA"/>
</dbReference>
<proteinExistence type="predicted"/>
<organism evidence="5 6">
    <name type="scientific">Ureibacillus yapensis</name>
    <dbReference type="NCBI Taxonomy" id="2304605"/>
    <lineage>
        <taxon>Bacteria</taxon>
        <taxon>Bacillati</taxon>
        <taxon>Bacillota</taxon>
        <taxon>Bacilli</taxon>
        <taxon>Bacillales</taxon>
        <taxon>Caryophanaceae</taxon>
        <taxon>Ureibacillus</taxon>
    </lineage>
</organism>
<gene>
    <name evidence="5" type="ORF">D1B33_03705</name>
</gene>
<keyword evidence="1 3" id="KW-0732">Signal</keyword>
<dbReference type="InterPro" id="IPR051465">
    <property type="entry name" value="Cell_Envelope_Struct_Comp"/>
</dbReference>
<dbReference type="RefSeq" id="WP_118874972.1">
    <property type="nucleotide sequence ID" value="NZ_QWEI01000001.1"/>
</dbReference>
<feature type="domain" description="SLH" evidence="4">
    <location>
        <begin position="146"/>
        <end position="208"/>
    </location>
</feature>
<accession>A0A396SFY7</accession>
<evidence type="ECO:0000256" key="2">
    <source>
        <dbReference type="SAM" id="MobiDB-lite"/>
    </source>
</evidence>
<dbReference type="InterPro" id="IPR011081">
    <property type="entry name" value="Big_4"/>
</dbReference>
<feature type="signal peptide" evidence="3">
    <location>
        <begin position="1"/>
        <end position="27"/>
    </location>
</feature>
<evidence type="ECO:0000259" key="4">
    <source>
        <dbReference type="PROSITE" id="PS51272"/>
    </source>
</evidence>
<feature type="domain" description="SLH" evidence="4">
    <location>
        <begin position="27"/>
        <end position="90"/>
    </location>
</feature>
<feature type="region of interest" description="Disordered" evidence="2">
    <location>
        <begin position="964"/>
        <end position="983"/>
    </location>
</feature>
<dbReference type="InterPro" id="IPR001119">
    <property type="entry name" value="SLH_dom"/>
</dbReference>
<dbReference type="InterPro" id="IPR014755">
    <property type="entry name" value="Cu-Rt/internalin_Ig-like"/>
</dbReference>
<dbReference type="Pfam" id="PF00395">
    <property type="entry name" value="SLH"/>
    <property type="match status" value="3"/>
</dbReference>
<dbReference type="PANTHER" id="PTHR43308:SF1">
    <property type="entry name" value="OUTER MEMBRANE PROTEIN ALPHA"/>
    <property type="match status" value="1"/>
</dbReference>
<feature type="chain" id="PRO_5017323130" description="SLH domain-containing protein" evidence="3">
    <location>
        <begin position="28"/>
        <end position="983"/>
    </location>
</feature>
<protein>
    <recommendedName>
        <fullName evidence="4">SLH domain-containing protein</fullName>
    </recommendedName>
</protein>
<evidence type="ECO:0000313" key="5">
    <source>
        <dbReference type="EMBL" id="RHW39962.1"/>
    </source>
</evidence>
<name>A0A396SFY7_9BACL</name>
<comment type="caution">
    <text evidence="5">The sequence shown here is derived from an EMBL/GenBank/DDBJ whole genome shotgun (WGS) entry which is preliminary data.</text>
</comment>
<dbReference type="Gene3D" id="2.60.40.1220">
    <property type="match status" value="5"/>
</dbReference>
<feature type="compositionally biased region" description="Low complexity" evidence="2">
    <location>
        <begin position="974"/>
        <end position="983"/>
    </location>
</feature>
<dbReference type="Pfam" id="PF07532">
    <property type="entry name" value="Big_4"/>
    <property type="match status" value="1"/>
</dbReference>
<feature type="compositionally biased region" description="Basic and acidic residues" evidence="2">
    <location>
        <begin position="964"/>
        <end position="973"/>
    </location>
</feature>
<dbReference type="PROSITE" id="PS51272">
    <property type="entry name" value="SLH"/>
    <property type="match status" value="3"/>
</dbReference>
<evidence type="ECO:0000256" key="3">
    <source>
        <dbReference type="SAM" id="SignalP"/>
    </source>
</evidence>
<reference evidence="5 6" key="1">
    <citation type="submission" date="2018-08" db="EMBL/GenBank/DDBJ databases">
        <title>Lysinibacillus sp. YLB-03 draft genome sequence.</title>
        <authorList>
            <person name="Yu L."/>
        </authorList>
    </citation>
    <scope>NUCLEOTIDE SEQUENCE [LARGE SCALE GENOMIC DNA]</scope>
    <source>
        <strain evidence="5 6">YLB-03</strain>
    </source>
</reference>
<evidence type="ECO:0000313" key="6">
    <source>
        <dbReference type="Proteomes" id="UP000265692"/>
    </source>
</evidence>
<sequence length="983" mass="103818">MAKKHKFFATTATAALVASAIVPVASAADLKDFNNVSSWAQEAVQYLTDNNILQGDQNGYFNPTGTLTRAQAAEVLYKALGLEATGTEDFSDVAPGQWFYDAVVATSPELFEGMGNGKFKPQDKLTRAQAAKVIVLAYGLEGEADLSKFRDAATVPGWATEYFSTAVANGVINGKGTRLAPQDEISRQEFATMVYRTIEGVLEVESVSAINTITVKEGEEVKFPETVEVTLSNGEKAQKAVEWDTAKLDTKKAGEYTVKGDVEGTELEATVKVVVEAVNPGVTAVSALNLKQVEVTFNKEVDAETAENEANYTLTGGLTVADAKANGNKVVLTLTANANQQASEELTVANVKDAAGTAVAKTTKAVKFFDATAPTVSSVQAIGPKTLKVQFSEPLKTAPSYKLDNGTLAIVNTTWTAGDSEATLTLGTNLTEGSHNLEVSGGSDYANFAIEKATNSFNYVLDTVAPTATVKSASETQVVLEFSEDVLNADDANVEYYHTFKGTAAYKASDVTVDGNEVTLTFENPLPGNAKIFVSYKDEKGTKIQDVTGNVFEAVTLNATVVADTTAPTVSKVVATDNTKIDVTFSETVEGADNKANYTLKDAAGKTVAITSATNLNGNTYRLAVSPLNGGSYTLTVKNVTDASIRENKIADFTTNVSVNDVVAPTIVDTDSETNGIQVKQIASDKIKVEFSEVMKADSITNKANYKYNGEALTGDDTVTAVDGNKAVIITVEADNVDGDSTVTVGRVQDADGNYIENFETALDVVALANVDVAAVEVTGKNSIRLTFDEVITNATVNDFEYTLDTNAKDQAGQPAVVWATPAAISTSVSDGKTYITLTVNEIEDTTAANVAVRTTDAKATESAENVFGTPVLFSTTGADDKYAPMLESATFAGTVGDKNDDTVTITFSEDLYVASVQESDFTVEGYTIKSIATKDDTVTLTVADNTAGTTTPKVTLVGEVEDSERNATKGTKEVTATTVTAE</sequence>
<dbReference type="PANTHER" id="PTHR43308">
    <property type="entry name" value="OUTER MEMBRANE PROTEIN ALPHA-RELATED"/>
    <property type="match status" value="1"/>
</dbReference>
<keyword evidence="6" id="KW-1185">Reference proteome</keyword>
<dbReference type="Proteomes" id="UP000265692">
    <property type="component" value="Unassembled WGS sequence"/>
</dbReference>
<dbReference type="OrthoDB" id="2440872at2"/>
<evidence type="ECO:0000256" key="1">
    <source>
        <dbReference type="ARBA" id="ARBA00022729"/>
    </source>
</evidence>